<dbReference type="RefSeq" id="WP_090205607.1">
    <property type="nucleotide sequence ID" value="NZ_FOFO01000010.1"/>
</dbReference>
<keyword evidence="2" id="KW-0645">Protease</keyword>
<feature type="binding site" evidence="1">
    <location>
        <position position="186"/>
    </location>
    <ligand>
        <name>[4Fe-4S] cluster</name>
        <dbReference type="ChEBI" id="CHEBI:49883"/>
    </ligand>
</feature>
<dbReference type="PANTHER" id="PTHR30217:SF11">
    <property type="entry name" value="UBIQUINONE BIOSYNTHESIS PROTEIN UBIV"/>
    <property type="match status" value="1"/>
</dbReference>
<dbReference type="InterPro" id="IPR001539">
    <property type="entry name" value="Peptidase_U32"/>
</dbReference>
<keyword evidence="1" id="KW-0831">Ubiquinone biosynthesis</keyword>
<comment type="subunit">
    <text evidence="1">Forms a heterodimer with UbiU.</text>
</comment>
<keyword evidence="1" id="KW-0408">Iron</keyword>
<dbReference type="Proteomes" id="UP000199496">
    <property type="component" value="Unassembled WGS sequence"/>
</dbReference>
<gene>
    <name evidence="1" type="primary">ubiV</name>
    <name evidence="2" type="ORF">SAMN05421693_11054</name>
</gene>
<organism evidence="2 3">
    <name type="scientific">Ectothiorhodospira magna</name>
    <dbReference type="NCBI Taxonomy" id="867345"/>
    <lineage>
        <taxon>Bacteria</taxon>
        <taxon>Pseudomonadati</taxon>
        <taxon>Pseudomonadota</taxon>
        <taxon>Gammaproteobacteria</taxon>
        <taxon>Chromatiales</taxon>
        <taxon>Ectothiorhodospiraceae</taxon>
        <taxon>Ectothiorhodospira</taxon>
    </lineage>
</organism>
<dbReference type="STRING" id="867345.SAMN05421693_11054"/>
<protein>
    <recommendedName>
        <fullName evidence="1">Ubiquinone biosynthesis protein UbiV</fullName>
    </recommendedName>
</protein>
<keyword evidence="1" id="KW-0411">Iron-sulfur</keyword>
<evidence type="ECO:0000313" key="2">
    <source>
        <dbReference type="EMBL" id="SEP91438.1"/>
    </source>
</evidence>
<dbReference type="GO" id="GO:0046872">
    <property type="term" value="F:metal ion binding"/>
    <property type="evidence" value="ECO:0007669"/>
    <property type="project" value="UniProtKB-KW"/>
</dbReference>
<dbReference type="Pfam" id="PF01136">
    <property type="entry name" value="Peptidase_U32"/>
    <property type="match status" value="1"/>
</dbReference>
<dbReference type="PANTHER" id="PTHR30217">
    <property type="entry name" value="PEPTIDASE U32 FAMILY"/>
    <property type="match status" value="1"/>
</dbReference>
<dbReference type="InterPro" id="IPR051454">
    <property type="entry name" value="RNA/ubiquinone_mod_enzymes"/>
</dbReference>
<dbReference type="GO" id="GO:0008233">
    <property type="term" value="F:peptidase activity"/>
    <property type="evidence" value="ECO:0007669"/>
    <property type="project" value="UniProtKB-KW"/>
</dbReference>
<dbReference type="GO" id="GO:0006744">
    <property type="term" value="P:ubiquinone biosynthetic process"/>
    <property type="evidence" value="ECO:0007669"/>
    <property type="project" value="UniProtKB-UniRule"/>
</dbReference>
<comment type="cofactor">
    <cofactor evidence="1">
        <name>[4Fe-4S] cluster</name>
        <dbReference type="ChEBI" id="CHEBI:49883"/>
    </cofactor>
</comment>
<dbReference type="OrthoDB" id="8523349at2"/>
<keyword evidence="1" id="KW-0479">Metal-binding</keyword>
<accession>A0A1H9BSU8</accession>
<comment type="similarity">
    <text evidence="1">Belongs to the peptidase U32 family. UbiV subfamily.</text>
</comment>
<dbReference type="GO" id="GO:0006508">
    <property type="term" value="P:proteolysis"/>
    <property type="evidence" value="ECO:0007669"/>
    <property type="project" value="UniProtKB-KW"/>
</dbReference>
<dbReference type="InterPro" id="IPR043693">
    <property type="entry name" value="UbiV"/>
</dbReference>
<keyword evidence="1" id="KW-0004">4Fe-4S</keyword>
<evidence type="ECO:0000313" key="3">
    <source>
        <dbReference type="Proteomes" id="UP000199496"/>
    </source>
</evidence>
<proteinExistence type="inferred from homology"/>
<feature type="binding site" evidence="1">
    <location>
        <position position="173"/>
    </location>
    <ligand>
        <name>[4Fe-4S] cluster</name>
        <dbReference type="ChEBI" id="CHEBI:49883"/>
    </ligand>
</feature>
<evidence type="ECO:0000256" key="1">
    <source>
        <dbReference type="HAMAP-Rule" id="MF_02233"/>
    </source>
</evidence>
<reference evidence="2 3" key="1">
    <citation type="submission" date="2016-10" db="EMBL/GenBank/DDBJ databases">
        <authorList>
            <person name="de Groot N.N."/>
        </authorList>
    </citation>
    <scope>NUCLEOTIDE SEQUENCE [LARGE SCALE GENOMIC DNA]</scope>
    <source>
        <strain evidence="2 3">B7-7</strain>
    </source>
</reference>
<comment type="function">
    <text evidence="1">Required for O(2)-independent ubiquinone (coenzyme Q) biosynthesis. Together with UbiU, is essential for the C6-hydroxylation reaction in the oxygen-independent ubiquinone biosynthesis pathway.</text>
</comment>
<keyword evidence="3" id="KW-1185">Reference proteome</keyword>
<feature type="binding site" evidence="1">
    <location>
        <position position="190"/>
    </location>
    <ligand>
        <name>[4Fe-4S] cluster</name>
        <dbReference type="ChEBI" id="CHEBI:49883"/>
    </ligand>
</feature>
<dbReference type="AlphaFoldDB" id="A0A1H9BSU8"/>
<name>A0A1H9BSU8_9GAMM</name>
<feature type="binding site" evidence="1">
    <location>
        <position position="39"/>
    </location>
    <ligand>
        <name>[4Fe-4S] cluster</name>
        <dbReference type="ChEBI" id="CHEBI:49883"/>
    </ligand>
</feature>
<dbReference type="HAMAP" id="MF_02233">
    <property type="entry name" value="UbiV"/>
    <property type="match status" value="1"/>
</dbReference>
<dbReference type="GO" id="GO:0051539">
    <property type="term" value="F:4 iron, 4 sulfur cluster binding"/>
    <property type="evidence" value="ECO:0007669"/>
    <property type="project" value="UniProtKB-UniRule"/>
</dbReference>
<sequence length="297" mass="32722">MKLSLGPIQYYWPRERVMAFYAAVEQWPVDIVYLGETVCSKRRELRATDWLEVADRLAAAGKTVVMSTLALMEAESERLALERLVQNGRFMIEANDATSLGLSLGKPFVAGPNINTYNAGTLRELRDIGAVRWVMPVELSRHILEAMHKARPDGLETEVLVFGRLPLAFSARCFTARARNLPKDDCQLACLDYPAGLPLATQDGSGFLTINGIQLQSADPNNLIEAMPDLRAMGIEVVRISPEPEGTEAVVKAFRGCIDGSLTPTQALDAMKPLFPRFCDGYWDGGAGMNWRESVSA</sequence>
<dbReference type="EMBL" id="FOFO01000010">
    <property type="protein sequence ID" value="SEP91438.1"/>
    <property type="molecule type" value="Genomic_DNA"/>
</dbReference>
<keyword evidence="2" id="KW-0378">Hydrolase</keyword>
<dbReference type="UniPathway" id="UPA00232"/>
<comment type="pathway">
    <text evidence="1">Cofactor biosynthesis; ubiquinone biosynthesis.</text>
</comment>
<dbReference type="NCBIfam" id="NF011991">
    <property type="entry name" value="PRK15447.1"/>
    <property type="match status" value="1"/>
</dbReference>